<evidence type="ECO:0000313" key="11">
    <source>
        <dbReference type="EMBL" id="CAB5050133.1"/>
    </source>
</evidence>
<dbReference type="InterPro" id="IPR007348">
    <property type="entry name" value="CopC_dom"/>
</dbReference>
<dbReference type="GO" id="GO:0046688">
    <property type="term" value="P:response to copper ion"/>
    <property type="evidence" value="ECO:0007669"/>
    <property type="project" value="InterPro"/>
</dbReference>
<dbReference type="EMBL" id="CAFBOJ010000092">
    <property type="protein sequence ID" value="CAB4983453.1"/>
    <property type="molecule type" value="Genomic_DNA"/>
</dbReference>
<dbReference type="SUPFAM" id="SSF81296">
    <property type="entry name" value="E set domains"/>
    <property type="match status" value="1"/>
</dbReference>
<evidence type="ECO:0000313" key="9">
    <source>
        <dbReference type="EMBL" id="CAB4924371.1"/>
    </source>
</evidence>
<proteinExistence type="predicted"/>
<evidence type="ECO:0000256" key="1">
    <source>
        <dbReference type="ARBA" id="ARBA00022729"/>
    </source>
</evidence>
<dbReference type="Pfam" id="PF04234">
    <property type="entry name" value="CopC"/>
    <property type="match status" value="1"/>
</dbReference>
<evidence type="ECO:0000313" key="7">
    <source>
        <dbReference type="EMBL" id="CAB4829853.1"/>
    </source>
</evidence>
<evidence type="ECO:0000259" key="4">
    <source>
        <dbReference type="Pfam" id="PF04234"/>
    </source>
</evidence>
<keyword evidence="1" id="KW-0732">Signal</keyword>
<dbReference type="Gene3D" id="2.60.40.1220">
    <property type="match status" value="1"/>
</dbReference>
<keyword evidence="3" id="KW-0812">Transmembrane</keyword>
<feature type="domain" description="CopC" evidence="4">
    <location>
        <begin position="28"/>
        <end position="118"/>
    </location>
</feature>
<organism evidence="11">
    <name type="scientific">freshwater metagenome</name>
    <dbReference type="NCBI Taxonomy" id="449393"/>
    <lineage>
        <taxon>unclassified sequences</taxon>
        <taxon>metagenomes</taxon>
        <taxon>ecological metagenomes</taxon>
    </lineage>
</organism>
<dbReference type="GO" id="GO:0005507">
    <property type="term" value="F:copper ion binding"/>
    <property type="evidence" value="ECO:0007669"/>
    <property type="project" value="InterPro"/>
</dbReference>
<dbReference type="GO" id="GO:0042597">
    <property type="term" value="C:periplasmic space"/>
    <property type="evidence" value="ECO:0007669"/>
    <property type="project" value="InterPro"/>
</dbReference>
<dbReference type="AlphaFoldDB" id="A0A6J7TA03"/>
<keyword evidence="2" id="KW-0186">Copper</keyword>
<evidence type="ECO:0000256" key="2">
    <source>
        <dbReference type="ARBA" id="ARBA00023008"/>
    </source>
</evidence>
<dbReference type="EMBL" id="CAFBQK010000063">
    <property type="protein sequence ID" value="CAB5050133.1"/>
    <property type="molecule type" value="Genomic_DNA"/>
</dbReference>
<evidence type="ECO:0000313" key="8">
    <source>
        <dbReference type="EMBL" id="CAB4839974.1"/>
    </source>
</evidence>
<keyword evidence="3" id="KW-0472">Membrane</keyword>
<evidence type="ECO:0000313" key="6">
    <source>
        <dbReference type="EMBL" id="CAB4696746.1"/>
    </source>
</evidence>
<protein>
    <submittedName>
        <fullName evidence="11">Unannotated protein</fullName>
    </submittedName>
</protein>
<gene>
    <name evidence="5" type="ORF">UFOPK2254_00967</name>
    <name evidence="6" type="ORF">UFOPK2646_00222</name>
    <name evidence="7" type="ORF">UFOPK3197_00802</name>
    <name evidence="8" type="ORF">UFOPK3241_00173</name>
    <name evidence="9" type="ORF">UFOPK3707_00525</name>
    <name evidence="10" type="ORF">UFOPK3937_00862</name>
    <name evidence="11" type="ORF">UFOPK4265_00618</name>
    <name evidence="12" type="ORF">UFOPK4401_00413</name>
</gene>
<reference evidence="11" key="1">
    <citation type="submission" date="2020-05" db="EMBL/GenBank/DDBJ databases">
        <authorList>
            <person name="Chiriac C."/>
            <person name="Salcher M."/>
            <person name="Ghai R."/>
            <person name="Kavagutti S V."/>
        </authorList>
    </citation>
    <scope>NUCLEOTIDE SEQUENCE</scope>
</reference>
<evidence type="ECO:0000313" key="5">
    <source>
        <dbReference type="EMBL" id="CAB4664848.1"/>
    </source>
</evidence>
<dbReference type="EMBL" id="CAFBMY010000063">
    <property type="protein sequence ID" value="CAB4924371.1"/>
    <property type="molecule type" value="Genomic_DNA"/>
</dbReference>
<dbReference type="EMBL" id="CAFBRB010000028">
    <property type="protein sequence ID" value="CAB5073177.1"/>
    <property type="molecule type" value="Genomic_DNA"/>
</dbReference>
<dbReference type="EMBL" id="CAFAZX010000005">
    <property type="protein sequence ID" value="CAB4839974.1"/>
    <property type="molecule type" value="Genomic_DNA"/>
</dbReference>
<evidence type="ECO:0000313" key="12">
    <source>
        <dbReference type="EMBL" id="CAB5073177.1"/>
    </source>
</evidence>
<feature type="transmembrane region" description="Helical" evidence="3">
    <location>
        <begin position="150"/>
        <end position="170"/>
    </location>
</feature>
<dbReference type="InterPro" id="IPR014756">
    <property type="entry name" value="Ig_E-set"/>
</dbReference>
<dbReference type="EMBL" id="CAEZWO010000096">
    <property type="protein sequence ID" value="CAB4664848.1"/>
    <property type="molecule type" value="Genomic_DNA"/>
</dbReference>
<dbReference type="InterPro" id="IPR014755">
    <property type="entry name" value="Cu-Rt/internalin_Ig-like"/>
</dbReference>
<dbReference type="EMBL" id="CAEZYB010000014">
    <property type="protein sequence ID" value="CAB4696746.1"/>
    <property type="molecule type" value="Genomic_DNA"/>
</dbReference>
<sequence>MVRLKRALVGAMILFIGLMTIAPAQANSLVGTSPISGSSLVNAPSAVTITTQGVLIDGGNTVTVTDPKGLRVDDGTITVDGMSVIVGMQALKNSGIYKVSYSLLAENDAPLEGTFTFSFTAPAVISSPTAVATVSASAAPTASSGRGTSIFVLGLLFAAFFVLVFLILYARKLIRDH</sequence>
<accession>A0A6J7TA03</accession>
<dbReference type="EMBL" id="CAFABI010000082">
    <property type="protein sequence ID" value="CAB4829853.1"/>
    <property type="molecule type" value="Genomic_DNA"/>
</dbReference>
<evidence type="ECO:0000256" key="3">
    <source>
        <dbReference type="SAM" id="Phobius"/>
    </source>
</evidence>
<evidence type="ECO:0000313" key="10">
    <source>
        <dbReference type="EMBL" id="CAB4983453.1"/>
    </source>
</evidence>
<keyword evidence="3" id="KW-1133">Transmembrane helix</keyword>
<name>A0A6J7TA03_9ZZZZ</name>